<evidence type="ECO:0000256" key="1">
    <source>
        <dbReference type="ARBA" id="ARBA00022676"/>
    </source>
</evidence>
<dbReference type="Gene3D" id="3.40.50.2000">
    <property type="entry name" value="Glycogen Phosphorylase B"/>
    <property type="match status" value="2"/>
</dbReference>
<keyword evidence="2" id="KW-0808">Transferase</keyword>
<dbReference type="GO" id="GO:0008713">
    <property type="term" value="F:ADP-heptose-lipopolysaccharide heptosyltransferase activity"/>
    <property type="evidence" value="ECO:0007669"/>
    <property type="project" value="TreeGrafter"/>
</dbReference>
<accession>A0A2N1PT29</accession>
<evidence type="ECO:0000313" key="3">
    <source>
        <dbReference type="EMBL" id="PKK91494.1"/>
    </source>
</evidence>
<dbReference type="Pfam" id="PF01075">
    <property type="entry name" value="Glyco_transf_9"/>
    <property type="match status" value="1"/>
</dbReference>
<dbReference type="GO" id="GO:0009244">
    <property type="term" value="P:lipopolysaccharide core region biosynthetic process"/>
    <property type="evidence" value="ECO:0007669"/>
    <property type="project" value="TreeGrafter"/>
</dbReference>
<comment type="caution">
    <text evidence="3">The sequence shown here is derived from an EMBL/GenBank/DDBJ whole genome shotgun (WGS) entry which is preliminary data.</text>
</comment>
<evidence type="ECO:0000313" key="4">
    <source>
        <dbReference type="Proteomes" id="UP000233256"/>
    </source>
</evidence>
<name>A0A2N1PT29_9BACT</name>
<reference evidence="3 4" key="1">
    <citation type="journal article" date="2017" name="ISME J.">
        <title>Potential for microbial H2 and metal transformations associated with novel bacteria and archaea in deep terrestrial subsurface sediments.</title>
        <authorList>
            <person name="Hernsdorf A.W."/>
            <person name="Amano Y."/>
            <person name="Miyakawa K."/>
            <person name="Ise K."/>
            <person name="Suzuki Y."/>
            <person name="Anantharaman K."/>
            <person name="Probst A."/>
            <person name="Burstein D."/>
            <person name="Thomas B.C."/>
            <person name="Banfield J.F."/>
        </authorList>
    </citation>
    <scope>NUCLEOTIDE SEQUENCE [LARGE SCALE GENOMIC DNA]</scope>
    <source>
        <strain evidence="3">HGW-Wallbacteria-1</strain>
    </source>
</reference>
<dbReference type="InterPro" id="IPR051199">
    <property type="entry name" value="LPS_LOS_Heptosyltrfase"/>
</dbReference>
<dbReference type="CDD" id="cd03789">
    <property type="entry name" value="GT9_LPS_heptosyltransferase"/>
    <property type="match status" value="1"/>
</dbReference>
<dbReference type="GO" id="GO:0005829">
    <property type="term" value="C:cytosol"/>
    <property type="evidence" value="ECO:0007669"/>
    <property type="project" value="TreeGrafter"/>
</dbReference>
<keyword evidence="1" id="KW-0328">Glycosyltransferase</keyword>
<protein>
    <recommendedName>
        <fullName evidence="5">Glycosyltransferase family 9 protein</fullName>
    </recommendedName>
</protein>
<gene>
    <name evidence="3" type="ORF">CVV64_06990</name>
</gene>
<sequence>MMKFMNELLQKGMKSVSGEESAVHGSGLRILIIRLSALGDIVHTLPLSRLIRRYLPGASIHWLVQDRLAPILENESSIDRVIPISRKDLGANPVSTLRALRRTLKDNGYTHSIDVQGLAKSSVMSFISGAAVRLGFNWSNSKEGSCFLNNRLVANDYFGEHVVAMNLCLATGIGLCPEPEDLCRSHQKTPWINPGSFAIESALGMVRAIPGLENFEMQTSLRWPSAGGVAVISPGAGWPTKIWPTCCYGELARWLIRDRGMNVAIIWAGDREREMALKIGEFSGAHVLPETDLLTMSAILGMADLFVGGDTGPMHIANFQGTPCAAIHLASDSRRNGPWFGGSLVITPELNCHPCMKRSCDTESCLNSVDSRKVIRAINGRFFPGEYI</sequence>
<dbReference type="EMBL" id="PGXC01000003">
    <property type="protein sequence ID" value="PKK91494.1"/>
    <property type="molecule type" value="Genomic_DNA"/>
</dbReference>
<dbReference type="Proteomes" id="UP000233256">
    <property type="component" value="Unassembled WGS sequence"/>
</dbReference>
<dbReference type="SUPFAM" id="SSF53756">
    <property type="entry name" value="UDP-Glycosyltransferase/glycogen phosphorylase"/>
    <property type="match status" value="1"/>
</dbReference>
<organism evidence="3 4">
    <name type="scientific">Candidatus Wallbacteria bacterium HGW-Wallbacteria-1</name>
    <dbReference type="NCBI Taxonomy" id="2013854"/>
    <lineage>
        <taxon>Bacteria</taxon>
        <taxon>Candidatus Walliibacteriota</taxon>
    </lineage>
</organism>
<dbReference type="AlphaFoldDB" id="A0A2N1PT29"/>
<dbReference type="InterPro" id="IPR002201">
    <property type="entry name" value="Glyco_trans_9"/>
</dbReference>
<dbReference type="PANTHER" id="PTHR30160:SF1">
    <property type="entry name" value="LIPOPOLYSACCHARIDE 1,2-N-ACETYLGLUCOSAMINETRANSFERASE-RELATED"/>
    <property type="match status" value="1"/>
</dbReference>
<dbReference type="PANTHER" id="PTHR30160">
    <property type="entry name" value="TETRAACYLDISACCHARIDE 4'-KINASE-RELATED"/>
    <property type="match status" value="1"/>
</dbReference>
<evidence type="ECO:0008006" key="5">
    <source>
        <dbReference type="Google" id="ProtNLM"/>
    </source>
</evidence>
<proteinExistence type="predicted"/>
<evidence type="ECO:0000256" key="2">
    <source>
        <dbReference type="ARBA" id="ARBA00022679"/>
    </source>
</evidence>